<sequence length="697" mass="80723">MDNILLLNKRNKTAVYPGDLLVIDIDRTCPILGNPFPMKDPSDEERERVVDSYRRYFEKEYEAGGALTKRVHELTDLVRSGKRIGLRCWCHPKRCHGNIIISKIKELLEGNMTESPQQPSKEFLNYPFAKEDIDYVECRFAIHIPKDKHNDKSIDLHAVKEIIHFKDGTTKPWVKYIPNYQCKFWTTKPHVRNGRFAHKQKKEWESLDNLIEGQATASGMGFAVARALDQMRLADRIFDLKDSPFVYGLDIPSTVQLKHDYTVRMQGKADTPFTIAYSDTETNMLGIEEGASKHIIMQSLFHEDGRLFTVILEDFVKTLPNPQKDLRALYDEHMPQQGKDLVKDWEIAIVKEPIDIVKAILQRCHTWQPDFLSFWNMIFDLDKMIQCVEDAGYRPEDIFCDPRLPRELRYAFLKRANPSKTSASGRLMTKKPADQWHSWLCPASFYIIDQMATYRFVRKSKQLEKSYGLDDILGKELEGLGKLKHKPAEGLTKAEFHIFMQQKYPGEYVIYHIWDAVCMHLLTLKTKDLSFSLPGTTEFSDFVSFESEPKRYIHKFHFYALENHRCVTGVSSKALVQEYDDMTISTKGHIVTLEPHLTVDSGMKIFNDYPELQTNFYGHNADLDVKSSYPYGQWVFNMSRQTTVRELVEIEGVRDHTRRIQGLNISGGRSNAVEFCTEIFGLPTLAELDKIYDQAHA</sequence>
<dbReference type="Pfam" id="PF14216">
    <property type="entry name" value="DUF4326"/>
    <property type="match status" value="1"/>
</dbReference>
<feature type="domain" description="DUF4326" evidence="1">
    <location>
        <begin position="23"/>
        <end position="101"/>
    </location>
</feature>
<protein>
    <recommendedName>
        <fullName evidence="1">DUF4326 domain-containing protein</fullName>
    </recommendedName>
</protein>
<reference evidence="2 3" key="1">
    <citation type="submission" date="2014-12" db="EMBL/GenBank/DDBJ databases">
        <title>Genome analysis of a novel jumbo phage RSL2 infecting the phytopathogen Ralstonia solanacearum.</title>
        <authorList>
            <person name="Kawasaki T."/>
            <person name="Fujie M."/>
            <person name="Chatchawankanphanich O."/>
            <person name="Ogata H."/>
            <person name="Yamada T."/>
        </authorList>
    </citation>
    <scope>NUCLEOTIDE SEQUENCE [LARGE SCALE GENOMIC DNA]</scope>
    <source>
        <strain evidence="2 3">RSL2</strain>
    </source>
</reference>
<evidence type="ECO:0000313" key="3">
    <source>
        <dbReference type="Proteomes" id="UP000203794"/>
    </source>
</evidence>
<dbReference type="InterPro" id="IPR036397">
    <property type="entry name" value="RNaseH_sf"/>
</dbReference>
<dbReference type="InterPro" id="IPR012337">
    <property type="entry name" value="RNaseH-like_sf"/>
</dbReference>
<dbReference type="Proteomes" id="UP000203794">
    <property type="component" value="Segment"/>
</dbReference>
<organism evidence="2 3">
    <name type="scientific">Ralstonia phage RSL2</name>
    <dbReference type="NCBI Taxonomy" id="1585840"/>
    <lineage>
        <taxon>Viruses</taxon>
        <taxon>Duplodnaviria</taxon>
        <taxon>Heunggongvirae</taxon>
        <taxon>Uroviricota</taxon>
        <taxon>Caudoviricetes</taxon>
        <taxon>Chimalliviridae</taxon>
        <taxon>Chiangmaivirus</taxon>
        <taxon>Chiangmaivirus RSL2</taxon>
    </lineage>
</organism>
<accession>A0A0A8J8Z2</accession>
<dbReference type="GO" id="GO:0003676">
    <property type="term" value="F:nucleic acid binding"/>
    <property type="evidence" value="ECO:0007669"/>
    <property type="project" value="InterPro"/>
</dbReference>
<proteinExistence type="predicted"/>
<evidence type="ECO:0000313" key="2">
    <source>
        <dbReference type="EMBL" id="BAQ02707.2"/>
    </source>
</evidence>
<keyword evidence="3" id="KW-1185">Reference proteome</keyword>
<dbReference type="EMBL" id="AP014693">
    <property type="protein sequence ID" value="BAQ02707.2"/>
    <property type="molecule type" value="Genomic_DNA"/>
</dbReference>
<dbReference type="SUPFAM" id="SSF53098">
    <property type="entry name" value="Ribonuclease H-like"/>
    <property type="match status" value="1"/>
</dbReference>
<evidence type="ECO:0000259" key="1">
    <source>
        <dbReference type="Pfam" id="PF14216"/>
    </source>
</evidence>
<name>A0A0A8J8Z2_9CAUD</name>
<dbReference type="Gene3D" id="3.30.420.10">
    <property type="entry name" value="Ribonuclease H-like superfamily/Ribonuclease H"/>
    <property type="match status" value="1"/>
</dbReference>
<dbReference type="InterPro" id="IPR025475">
    <property type="entry name" value="DUF4326"/>
</dbReference>